<feature type="region of interest" description="Disordered" evidence="8">
    <location>
        <begin position="76"/>
        <end position="144"/>
    </location>
</feature>
<feature type="domain" description="BZIP" evidence="9">
    <location>
        <begin position="120"/>
        <end position="183"/>
    </location>
</feature>
<organism evidence="10 11">
    <name type="scientific">Gasterosteus aculeatus aculeatus</name>
    <name type="common">three-spined stickleback</name>
    <dbReference type="NCBI Taxonomy" id="481459"/>
    <lineage>
        <taxon>Eukaryota</taxon>
        <taxon>Metazoa</taxon>
        <taxon>Chordata</taxon>
        <taxon>Craniata</taxon>
        <taxon>Vertebrata</taxon>
        <taxon>Euteleostomi</taxon>
        <taxon>Actinopterygii</taxon>
        <taxon>Neopterygii</taxon>
        <taxon>Teleostei</taxon>
        <taxon>Neoteleostei</taxon>
        <taxon>Acanthomorphata</taxon>
        <taxon>Eupercaria</taxon>
        <taxon>Perciformes</taxon>
        <taxon>Cottioidei</taxon>
        <taxon>Gasterosteales</taxon>
        <taxon>Gasterosteidae</taxon>
        <taxon>Gasterosteus</taxon>
    </lineage>
</organism>
<dbReference type="InterPro" id="IPR004827">
    <property type="entry name" value="bZIP"/>
</dbReference>
<evidence type="ECO:0000256" key="8">
    <source>
        <dbReference type="SAM" id="MobiDB-lite"/>
    </source>
</evidence>
<evidence type="ECO:0000256" key="2">
    <source>
        <dbReference type="ARBA" id="ARBA00007619"/>
    </source>
</evidence>
<keyword evidence="3" id="KW-0238">DNA-binding</keyword>
<dbReference type="SUPFAM" id="SSF57959">
    <property type="entry name" value="Leucine zipper domain"/>
    <property type="match status" value="1"/>
</dbReference>
<dbReference type="CDD" id="cd14721">
    <property type="entry name" value="bZIP_Fos"/>
    <property type="match status" value="1"/>
</dbReference>
<evidence type="ECO:0000313" key="10">
    <source>
        <dbReference type="Ensembl" id="ENSGACP00000041984.1"/>
    </source>
</evidence>
<dbReference type="KEGG" id="gat:120808499"/>
<reference evidence="10 11" key="1">
    <citation type="journal article" date="2021" name="G3 (Bethesda)">
        <title>Improved contiguity of the threespine stickleback genome using long-read sequencing.</title>
        <authorList>
            <person name="Nath S."/>
            <person name="Shaw D.E."/>
            <person name="White M.A."/>
        </authorList>
    </citation>
    <scope>NUCLEOTIDE SEQUENCE [LARGE SCALE GENOMIC DNA]</scope>
    <source>
        <strain evidence="10 11">Lake Benthic</strain>
    </source>
</reference>
<dbReference type="Pfam" id="PF00170">
    <property type="entry name" value="bZIP_1"/>
    <property type="match status" value="1"/>
</dbReference>
<dbReference type="RefSeq" id="XP_040017391.1">
    <property type="nucleotide sequence ID" value="XM_040161457.1"/>
</dbReference>
<evidence type="ECO:0000259" key="9">
    <source>
        <dbReference type="PROSITE" id="PS50217"/>
    </source>
</evidence>
<feature type="compositionally biased region" description="Low complexity" evidence="8">
    <location>
        <begin position="1"/>
        <end position="19"/>
    </location>
</feature>
<dbReference type="Proteomes" id="UP000007635">
    <property type="component" value="Chromosome XVIII"/>
</dbReference>
<dbReference type="GO" id="GO:0000978">
    <property type="term" value="F:RNA polymerase II cis-regulatory region sequence-specific DNA binding"/>
    <property type="evidence" value="ECO:0007669"/>
    <property type="project" value="TreeGrafter"/>
</dbReference>
<reference evidence="10" key="3">
    <citation type="submission" date="2025-09" db="UniProtKB">
        <authorList>
            <consortium name="Ensembl"/>
        </authorList>
    </citation>
    <scope>IDENTIFICATION</scope>
</reference>
<dbReference type="InterPro" id="IPR046347">
    <property type="entry name" value="bZIP_sf"/>
</dbReference>
<protein>
    <recommendedName>
        <fullName evidence="4">Protein c-Fos</fullName>
    </recommendedName>
    <alternativeName>
        <fullName evidence="5">Cellular oncogene fos</fullName>
    </alternativeName>
</protein>
<evidence type="ECO:0000256" key="5">
    <source>
        <dbReference type="ARBA" id="ARBA00031103"/>
    </source>
</evidence>
<dbReference type="AlphaFoldDB" id="A0AAQ4PSY2"/>
<sequence length="390" mass="42114">MHPDSSTEFDSSSSCSTASPGGDTPGCSQHPPDSLSSSVDSTKDAEICAADSFVPTVTAISTSPDLRWMVQPTVITSVSPSSGRAKPKTRSSTQQLQTGANKAKPSDRKGLKEKPSKEEEERRRIRRERNKIAAAKCRNRRRELIDTLQAETDKLEDEKSALEGEIADLLKEKERLEEVLVSHKPSCKLPANDGDEQREEEEEDDDDKEDDVNTMLQDPPASPQLLSILEDGKPTESNAAVGEASIGQDMDSVPCIPAAAILGNSDILLCSSAEEEDLEDLKGDDLDDLVPSLQMAVTPEMAASVPDIDLSGPFCLSDWETLYKSVANDLESLSTPVMSSSPNCSNYRTAFSFNYSEIDSLAEGLESLKGSLGASELMKDNLNSPTLLAL</sequence>
<dbReference type="GeneID" id="120808499"/>
<evidence type="ECO:0000256" key="4">
    <source>
        <dbReference type="ARBA" id="ARBA00029563"/>
    </source>
</evidence>
<evidence type="ECO:0000256" key="6">
    <source>
        <dbReference type="ARBA" id="ARBA00058242"/>
    </source>
</evidence>
<comment type="similarity">
    <text evidence="2">Belongs to the bZIP family. Fos subfamily.</text>
</comment>
<feature type="compositionally biased region" description="Polar residues" evidence="8">
    <location>
        <begin position="90"/>
        <end position="100"/>
    </location>
</feature>
<dbReference type="GO" id="GO:0000981">
    <property type="term" value="F:DNA-binding transcription factor activity, RNA polymerase II-specific"/>
    <property type="evidence" value="ECO:0007669"/>
    <property type="project" value="TreeGrafter"/>
</dbReference>
<dbReference type="PANTHER" id="PTHR23351:SF4">
    <property type="entry name" value="PROTEIN C-FOS"/>
    <property type="match status" value="1"/>
</dbReference>
<dbReference type="GeneTree" id="ENSGT00940000164930"/>
<comment type="function">
    <text evidence="6">Nuclear phosphoprotein which forms a tight but non-covalently linked complex with the JUN/AP-1 transcription factor. FOS has a critical function in regulating the development of cells destined to form and maintain the skeleton. It is thought to have an important role in signal transduction, cell proliferation and differentiation.</text>
</comment>
<name>A0AAQ4PSY2_GASAC</name>
<dbReference type="PROSITE" id="PS50217">
    <property type="entry name" value="BZIP"/>
    <property type="match status" value="1"/>
</dbReference>
<feature type="region of interest" description="Disordered" evidence="8">
    <location>
        <begin position="181"/>
        <end position="224"/>
    </location>
</feature>
<dbReference type="Gene3D" id="1.20.5.170">
    <property type="match status" value="1"/>
</dbReference>
<evidence type="ECO:0000256" key="1">
    <source>
        <dbReference type="ARBA" id="ARBA00004123"/>
    </source>
</evidence>
<dbReference type="FunFam" id="1.20.5.170:FF:000006">
    <property type="entry name" value="fos-related antigen 2 isoform X1"/>
    <property type="match status" value="1"/>
</dbReference>
<proteinExistence type="inferred from homology"/>
<dbReference type="PROSITE" id="PS00036">
    <property type="entry name" value="BZIP_BASIC"/>
    <property type="match status" value="1"/>
</dbReference>
<comment type="subcellular location">
    <subcellularLocation>
        <location evidence="1">Nucleus</location>
    </subcellularLocation>
</comment>
<dbReference type="PANTHER" id="PTHR23351">
    <property type="entry name" value="FOS TRANSCRIPTION FACTOR-RELATED"/>
    <property type="match status" value="1"/>
</dbReference>
<dbReference type="SMART" id="SM00338">
    <property type="entry name" value="BRLZ"/>
    <property type="match status" value="1"/>
</dbReference>
<dbReference type="PRINTS" id="PR00042">
    <property type="entry name" value="LEUZIPPRFOS"/>
</dbReference>
<feature type="compositionally biased region" description="Basic and acidic residues" evidence="8">
    <location>
        <begin position="104"/>
        <end position="123"/>
    </location>
</feature>
<feature type="compositionally biased region" description="Acidic residues" evidence="8">
    <location>
        <begin position="193"/>
        <end position="212"/>
    </location>
</feature>
<comment type="subunit">
    <text evidence="7">Heterodimer.</text>
</comment>
<evidence type="ECO:0000313" key="11">
    <source>
        <dbReference type="Proteomes" id="UP000007635"/>
    </source>
</evidence>
<dbReference type="InterPro" id="IPR000837">
    <property type="entry name" value="AP-1"/>
</dbReference>
<reference evidence="10" key="2">
    <citation type="submission" date="2025-08" db="UniProtKB">
        <authorList>
            <consortium name="Ensembl"/>
        </authorList>
    </citation>
    <scope>IDENTIFICATION</scope>
</reference>
<accession>A0AAQ4PSY2</accession>
<dbReference type="GO" id="GO:0005634">
    <property type="term" value="C:nucleus"/>
    <property type="evidence" value="ECO:0007669"/>
    <property type="project" value="UniProtKB-SubCell"/>
</dbReference>
<evidence type="ECO:0000256" key="3">
    <source>
        <dbReference type="ARBA" id="ARBA00023125"/>
    </source>
</evidence>
<dbReference type="Ensembl" id="ENSGACT00000065942.1">
    <property type="protein sequence ID" value="ENSGACP00000041984.1"/>
    <property type="gene ID" value="ENSGACG00000034355.1"/>
</dbReference>
<feature type="region of interest" description="Disordered" evidence="8">
    <location>
        <begin position="1"/>
        <end position="42"/>
    </location>
</feature>
<evidence type="ECO:0000256" key="7">
    <source>
        <dbReference type="ARBA" id="ARBA00061721"/>
    </source>
</evidence>
<keyword evidence="11" id="KW-1185">Reference proteome</keyword>